<organism evidence="1 2">
    <name type="scientific">Pseudotamlana haliotis</name>
    <dbReference type="NCBI Taxonomy" id="2614804"/>
    <lineage>
        <taxon>Bacteria</taxon>
        <taxon>Pseudomonadati</taxon>
        <taxon>Bacteroidota</taxon>
        <taxon>Flavobacteriia</taxon>
        <taxon>Flavobacteriales</taxon>
        <taxon>Flavobacteriaceae</taxon>
        <taxon>Pseudotamlana</taxon>
    </lineage>
</organism>
<keyword evidence="2" id="KW-1185">Reference proteome</keyword>
<dbReference type="Proteomes" id="UP000441333">
    <property type="component" value="Unassembled WGS sequence"/>
</dbReference>
<evidence type="ECO:0000313" key="1">
    <source>
        <dbReference type="EMBL" id="KAB1066583.1"/>
    </source>
</evidence>
<gene>
    <name evidence="1" type="ORF">F6U93_14290</name>
</gene>
<accession>A0A6N6MBT0</accession>
<dbReference type="AlphaFoldDB" id="A0A6N6MBT0"/>
<sequence>MKTYKDTDSLERDLKILDLERKIALEEFKTLKQDYTESLNPVNWIPTNLRWLVTNYSTKYILRKIFKR</sequence>
<comment type="caution">
    <text evidence="1">The sequence shown here is derived from an EMBL/GenBank/DDBJ whole genome shotgun (WGS) entry which is preliminary data.</text>
</comment>
<protein>
    <submittedName>
        <fullName evidence="1">Uncharacterized protein</fullName>
    </submittedName>
</protein>
<reference evidence="1 2" key="1">
    <citation type="submission" date="2019-09" db="EMBL/GenBank/DDBJ databases">
        <authorList>
            <person name="Cao W.R."/>
        </authorList>
    </citation>
    <scope>NUCLEOTIDE SEQUENCE [LARGE SCALE GENOMIC DNA]</scope>
    <source>
        <strain evidence="1 2">B1N29</strain>
    </source>
</reference>
<name>A0A6N6MBT0_9FLAO</name>
<dbReference type="EMBL" id="WAAT01000052">
    <property type="protein sequence ID" value="KAB1066583.1"/>
    <property type="molecule type" value="Genomic_DNA"/>
</dbReference>
<dbReference type="RefSeq" id="WP_150940904.1">
    <property type="nucleotide sequence ID" value="NZ_WAAT01000052.1"/>
</dbReference>
<proteinExistence type="predicted"/>
<evidence type="ECO:0000313" key="2">
    <source>
        <dbReference type="Proteomes" id="UP000441333"/>
    </source>
</evidence>